<evidence type="ECO:0000313" key="1">
    <source>
        <dbReference type="EMBL" id="EDL97764.1"/>
    </source>
</evidence>
<dbReference type="Proteomes" id="UP000234681">
    <property type="component" value="Chromosome 5"/>
</dbReference>
<reference evidence="2" key="1">
    <citation type="submission" date="2005-09" db="EMBL/GenBank/DDBJ databases">
        <authorList>
            <person name="Mural R.J."/>
            <person name="Li P.W."/>
            <person name="Adams M.D."/>
            <person name="Amanatides P.G."/>
            <person name="Baden-Tillson H."/>
            <person name="Barnstead M."/>
            <person name="Chin S.H."/>
            <person name="Dew I."/>
            <person name="Evans C.A."/>
            <person name="Ferriera S."/>
            <person name="Flanigan M."/>
            <person name="Fosler C."/>
            <person name="Glodek A."/>
            <person name="Gu Z."/>
            <person name="Holt R.A."/>
            <person name="Jennings D."/>
            <person name="Kraft C.L."/>
            <person name="Lu F."/>
            <person name="Nguyen T."/>
            <person name="Nusskern D.R."/>
            <person name="Pfannkoch C.M."/>
            <person name="Sitter C."/>
            <person name="Sutton G.G."/>
            <person name="Venter J.C."/>
            <person name="Wang Z."/>
            <person name="Woodage T."/>
            <person name="Zheng X.H."/>
            <person name="Zhong F."/>
        </authorList>
    </citation>
    <scope>NUCLEOTIDE SEQUENCE [LARGE SCALE GENOMIC DNA]</scope>
    <source>
        <strain>BN</strain>
        <strain evidence="2">Sprague-Dawley</strain>
    </source>
</reference>
<organism evidence="1 2">
    <name type="scientific">Rattus norvegicus</name>
    <name type="common">Rat</name>
    <dbReference type="NCBI Taxonomy" id="10116"/>
    <lineage>
        <taxon>Eukaryota</taxon>
        <taxon>Metazoa</taxon>
        <taxon>Chordata</taxon>
        <taxon>Craniata</taxon>
        <taxon>Vertebrata</taxon>
        <taxon>Euteleostomi</taxon>
        <taxon>Mammalia</taxon>
        <taxon>Eutheria</taxon>
        <taxon>Euarchontoglires</taxon>
        <taxon>Glires</taxon>
        <taxon>Rodentia</taxon>
        <taxon>Myomorpha</taxon>
        <taxon>Muroidea</taxon>
        <taxon>Muridae</taxon>
        <taxon>Murinae</taxon>
        <taxon>Rattus</taxon>
    </lineage>
</organism>
<dbReference type="EMBL" id="CH473998">
    <property type="protein sequence ID" value="EDL97764.1"/>
    <property type="molecule type" value="Genomic_DNA"/>
</dbReference>
<name>A6JRH2_RAT</name>
<evidence type="ECO:0000313" key="2">
    <source>
        <dbReference type="Proteomes" id="UP000234681"/>
    </source>
</evidence>
<proteinExistence type="predicted"/>
<protein>
    <submittedName>
        <fullName evidence="1">RCG63329</fullName>
    </submittedName>
</protein>
<gene>
    <name evidence="1" type="ORF">rCG_63329</name>
</gene>
<dbReference type="AlphaFoldDB" id="A6JRH2"/>
<sequence>MDGKRKHRHLQKLTQLLIKRKILLYLPQNPGFLKEGKKETKNKTSNNTCVFVAGHEDEMR</sequence>
<accession>A6JRH2</accession>